<dbReference type="GO" id="GO:0043190">
    <property type="term" value="C:ATP-binding cassette (ABC) transporter complex"/>
    <property type="evidence" value="ECO:0007669"/>
    <property type="project" value="InterPro"/>
</dbReference>
<keyword evidence="4 5" id="KW-0732">Signal</keyword>
<comment type="subcellular location">
    <subcellularLocation>
        <location evidence="1">Cell membrane</location>
        <topology evidence="1">Lipid-anchor</topology>
    </subcellularLocation>
</comment>
<dbReference type="Pfam" id="PF00496">
    <property type="entry name" value="SBP_bac_5"/>
    <property type="match status" value="1"/>
</dbReference>
<evidence type="ECO:0000256" key="2">
    <source>
        <dbReference type="ARBA" id="ARBA00005695"/>
    </source>
</evidence>
<dbReference type="Gene3D" id="3.90.76.10">
    <property type="entry name" value="Dipeptide-binding Protein, Domain 1"/>
    <property type="match status" value="1"/>
</dbReference>
<evidence type="ECO:0000256" key="5">
    <source>
        <dbReference type="SAM" id="SignalP"/>
    </source>
</evidence>
<gene>
    <name evidence="7" type="ORF">A361_25290</name>
</gene>
<feature type="chain" id="PRO_5038369489" evidence="5">
    <location>
        <begin position="22"/>
        <end position="538"/>
    </location>
</feature>
<dbReference type="CDD" id="cd08493">
    <property type="entry name" value="PBP2_DppA_like"/>
    <property type="match status" value="1"/>
</dbReference>
<dbReference type="PROSITE" id="PS01040">
    <property type="entry name" value="SBP_BACTERIAL_5"/>
    <property type="match status" value="1"/>
</dbReference>
<dbReference type="PANTHER" id="PTHR30290:SF9">
    <property type="entry name" value="OLIGOPEPTIDE-BINDING PROTEIN APPA"/>
    <property type="match status" value="1"/>
</dbReference>
<sequence>MKGKSSLALSILLILSLLLSACSGGGEEASGNSSEPKEGGSLIYARGADAIGLDPINVTDGESIRVTSNIFETLFVYDENLEVQPGLAESYKVSDDGMTWTITLKKGIKFQDGTDFNADAVVFNFDRWMDPENPYHKGDFPYYPFLYGGFKGDPNHKIEYVKAVDESTVEFKLTEKTAPFISYLAIPMFGIASPAAIEKHGDKFSENPVGTGPFVFDSWKHNDKIVLKKNENYAGEGPYLDELIFRVIPENSSRLTALQAGEVDIIDGLNPDDATTIEADSQLSLVKRPSFNIGYMVLNTQMAPFDDVKVRQAVNMAIDKQAIVDAFYNGYAEVAKNPFPSVLWGYNDSIEDYKFNVEEAKKLLAEAGYPDGFKTQLWAMSNPRPYMPQPMKVAEAIQADLKKIGIEAEIVTYEWATYLQKSGNGEHPMGLYGWTGVMADPDNFLFPNLSATNTAKPASNRAFYENEEFTKLLQDARVTFDQDERAKLYEQAQEIFHKDAPWVTLAHTTPPIAMAGYVQGFTAHPMEDDDFTKVYLTN</sequence>
<dbReference type="Proteomes" id="UP000077856">
    <property type="component" value="Chromosome"/>
</dbReference>
<evidence type="ECO:0000259" key="6">
    <source>
        <dbReference type="Pfam" id="PF00496"/>
    </source>
</evidence>
<evidence type="ECO:0000313" key="7">
    <source>
        <dbReference type="EMBL" id="AND42324.1"/>
    </source>
</evidence>
<dbReference type="PIRSF" id="PIRSF002741">
    <property type="entry name" value="MppA"/>
    <property type="match status" value="1"/>
</dbReference>
<dbReference type="PROSITE" id="PS51257">
    <property type="entry name" value="PROKAR_LIPOPROTEIN"/>
    <property type="match status" value="1"/>
</dbReference>
<dbReference type="PANTHER" id="PTHR30290">
    <property type="entry name" value="PERIPLASMIC BINDING COMPONENT OF ABC TRANSPORTER"/>
    <property type="match status" value="1"/>
</dbReference>
<evidence type="ECO:0000256" key="4">
    <source>
        <dbReference type="ARBA" id="ARBA00022729"/>
    </source>
</evidence>
<proteinExistence type="inferred from homology"/>
<dbReference type="GO" id="GO:1904680">
    <property type="term" value="F:peptide transmembrane transporter activity"/>
    <property type="evidence" value="ECO:0007669"/>
    <property type="project" value="TreeGrafter"/>
</dbReference>
<dbReference type="Gene3D" id="3.10.105.10">
    <property type="entry name" value="Dipeptide-binding Protein, Domain 3"/>
    <property type="match status" value="1"/>
</dbReference>
<dbReference type="Gene3D" id="3.40.190.10">
    <property type="entry name" value="Periplasmic binding protein-like II"/>
    <property type="match status" value="1"/>
</dbReference>
<dbReference type="EMBL" id="CP015506">
    <property type="protein sequence ID" value="AND42324.1"/>
    <property type="molecule type" value="Genomic_DNA"/>
</dbReference>
<dbReference type="SUPFAM" id="SSF53850">
    <property type="entry name" value="Periplasmic binding protein-like II"/>
    <property type="match status" value="1"/>
</dbReference>
<feature type="domain" description="Solute-binding protein family 5" evidence="6">
    <location>
        <begin position="82"/>
        <end position="454"/>
    </location>
</feature>
<dbReference type="InterPro" id="IPR000914">
    <property type="entry name" value="SBP_5_dom"/>
</dbReference>
<dbReference type="eggNOG" id="COG0747">
    <property type="taxonomic scope" value="Bacteria"/>
</dbReference>
<evidence type="ECO:0000256" key="3">
    <source>
        <dbReference type="ARBA" id="ARBA00022448"/>
    </source>
</evidence>
<dbReference type="KEGG" id="bon:A361_25290"/>
<dbReference type="AlphaFoldDB" id="A0A160MH16"/>
<dbReference type="InterPro" id="IPR039424">
    <property type="entry name" value="SBP_5"/>
</dbReference>
<dbReference type="InterPro" id="IPR023765">
    <property type="entry name" value="SBP_5_CS"/>
</dbReference>
<organism evidence="7 8">
    <name type="scientific">Cytobacillus oceanisediminis 2691</name>
    <dbReference type="NCBI Taxonomy" id="1196031"/>
    <lineage>
        <taxon>Bacteria</taxon>
        <taxon>Bacillati</taxon>
        <taxon>Bacillota</taxon>
        <taxon>Bacilli</taxon>
        <taxon>Bacillales</taxon>
        <taxon>Bacillaceae</taxon>
        <taxon>Cytobacillus</taxon>
    </lineage>
</organism>
<comment type="similarity">
    <text evidence="2">Belongs to the bacterial solute-binding protein 5 family.</text>
</comment>
<keyword evidence="3" id="KW-0813">Transport</keyword>
<feature type="signal peptide" evidence="5">
    <location>
        <begin position="1"/>
        <end position="21"/>
    </location>
</feature>
<protein>
    <submittedName>
        <fullName evidence="7">Peptide ABC transporter substrate-binding protein</fullName>
    </submittedName>
</protein>
<dbReference type="InterPro" id="IPR030678">
    <property type="entry name" value="Peptide/Ni-bd"/>
</dbReference>
<name>A0A160MH16_9BACI</name>
<dbReference type="GO" id="GO:0015833">
    <property type="term" value="P:peptide transport"/>
    <property type="evidence" value="ECO:0007669"/>
    <property type="project" value="TreeGrafter"/>
</dbReference>
<dbReference type="GO" id="GO:0042597">
    <property type="term" value="C:periplasmic space"/>
    <property type="evidence" value="ECO:0007669"/>
    <property type="project" value="UniProtKB-ARBA"/>
</dbReference>
<dbReference type="RefSeq" id="WP_009332124.1">
    <property type="nucleotide sequence ID" value="NZ_CP015506.1"/>
</dbReference>
<evidence type="ECO:0000313" key="8">
    <source>
        <dbReference type="Proteomes" id="UP000077856"/>
    </source>
</evidence>
<accession>A0A160MH16</accession>
<evidence type="ECO:0000256" key="1">
    <source>
        <dbReference type="ARBA" id="ARBA00004193"/>
    </source>
</evidence>
<reference evidence="7 8" key="1">
    <citation type="submission" date="2016-04" db="EMBL/GenBank/DDBJ databases">
        <title>Complete genome sequence of Bacillus oceanisediminis strain 2691.</title>
        <authorList>
            <person name="Jeong H."/>
            <person name="Kim H.J."/>
            <person name="Lee D.-W."/>
        </authorList>
    </citation>
    <scope>NUCLEOTIDE SEQUENCE [LARGE SCALE GENOMIC DNA]</scope>
    <source>
        <strain evidence="7 8">2691</strain>
    </source>
</reference>
<dbReference type="STRING" id="1196031.A361_25290"/>